<accession>A0AA37UI15</accession>
<keyword evidence="2" id="KW-0472">Membrane</keyword>
<dbReference type="RefSeq" id="WP_348525500.1">
    <property type="nucleotide sequence ID" value="NZ_BSUM01000001.1"/>
</dbReference>
<comment type="caution">
    <text evidence="4">The sequence shown here is derived from an EMBL/GenBank/DDBJ whole genome shotgun (WGS) entry which is preliminary data.</text>
</comment>
<gene>
    <name evidence="4" type="ORF">GCM10025875_09160</name>
</gene>
<sequence length="192" mass="20242">MLLTGVAAAVVGVFTATAQGSVGPHEAELAITGTHEVTLDLGPLGSVILDSPAPWPIGVQVDVGEIPASLTEVDNPLDALGGDVTAYAAFFGQPGSAITAAVWALVTDAVARTVLWWSIALVAIAAGQLGAGGLLRAELRAKLHRRGWRRSPRRWRSPSSPCPWSACWRRRPSAADPRRCSPRSAARWREPA</sequence>
<keyword evidence="3" id="KW-0732">Signal</keyword>
<evidence type="ECO:0000313" key="5">
    <source>
        <dbReference type="Proteomes" id="UP001157161"/>
    </source>
</evidence>
<feature type="chain" id="PRO_5041265754" evidence="3">
    <location>
        <begin position="19"/>
        <end position="192"/>
    </location>
</feature>
<proteinExistence type="predicted"/>
<organism evidence="4 5">
    <name type="scientific">Litorihabitans aurantiacus</name>
    <dbReference type="NCBI Taxonomy" id="1930061"/>
    <lineage>
        <taxon>Bacteria</taxon>
        <taxon>Bacillati</taxon>
        <taxon>Actinomycetota</taxon>
        <taxon>Actinomycetes</taxon>
        <taxon>Micrococcales</taxon>
        <taxon>Beutenbergiaceae</taxon>
        <taxon>Litorihabitans</taxon>
    </lineage>
</organism>
<reference evidence="4" key="2">
    <citation type="submission" date="2023-02" db="EMBL/GenBank/DDBJ databases">
        <authorList>
            <person name="Sun Q."/>
            <person name="Mori K."/>
        </authorList>
    </citation>
    <scope>NUCLEOTIDE SEQUENCE</scope>
    <source>
        <strain evidence="4">NBRC 112290</strain>
    </source>
</reference>
<evidence type="ECO:0000313" key="4">
    <source>
        <dbReference type="EMBL" id="GMA30924.1"/>
    </source>
</evidence>
<keyword evidence="2" id="KW-0812">Transmembrane</keyword>
<name>A0AA37UI15_9MICO</name>
<keyword evidence="2" id="KW-1133">Transmembrane helix</keyword>
<dbReference type="Proteomes" id="UP001157161">
    <property type="component" value="Unassembled WGS sequence"/>
</dbReference>
<feature type="region of interest" description="Disordered" evidence="1">
    <location>
        <begin position="173"/>
        <end position="192"/>
    </location>
</feature>
<keyword evidence="5" id="KW-1185">Reference proteome</keyword>
<evidence type="ECO:0000256" key="1">
    <source>
        <dbReference type="SAM" id="MobiDB-lite"/>
    </source>
</evidence>
<protein>
    <submittedName>
        <fullName evidence="4">Uncharacterized protein</fullName>
    </submittedName>
</protein>
<feature type="transmembrane region" description="Helical" evidence="2">
    <location>
        <begin position="114"/>
        <end position="135"/>
    </location>
</feature>
<feature type="signal peptide" evidence="3">
    <location>
        <begin position="1"/>
        <end position="18"/>
    </location>
</feature>
<dbReference type="AlphaFoldDB" id="A0AA37UI15"/>
<dbReference type="EMBL" id="BSUM01000001">
    <property type="protein sequence ID" value="GMA30924.1"/>
    <property type="molecule type" value="Genomic_DNA"/>
</dbReference>
<evidence type="ECO:0000256" key="3">
    <source>
        <dbReference type="SAM" id="SignalP"/>
    </source>
</evidence>
<reference evidence="4" key="1">
    <citation type="journal article" date="2014" name="Int. J. Syst. Evol. Microbiol.">
        <title>Complete genome sequence of Corynebacterium casei LMG S-19264T (=DSM 44701T), isolated from a smear-ripened cheese.</title>
        <authorList>
            <consortium name="US DOE Joint Genome Institute (JGI-PGF)"/>
            <person name="Walter F."/>
            <person name="Albersmeier A."/>
            <person name="Kalinowski J."/>
            <person name="Ruckert C."/>
        </authorList>
    </citation>
    <scope>NUCLEOTIDE SEQUENCE</scope>
    <source>
        <strain evidence="4">NBRC 112290</strain>
    </source>
</reference>
<evidence type="ECO:0000256" key="2">
    <source>
        <dbReference type="SAM" id="Phobius"/>
    </source>
</evidence>